<keyword evidence="3 9" id="KW-0808">Transferase</keyword>
<sequence>MLKRPVASLICTKLFSVRTTTAAVARTMKLSEDQMSLVMRPGVVTLSSLFEKHNHELRIAGGAVRDLLRGLNPHDLDFATTATPTEMKKMFEEEGIRMINETGEKHGTITARIEEENFECTTLRIDIRTDGRHAEVQFTKDWYLDANRRDLTFNSLFLGFDGTVYDYFNGKEHLDEHRVEFVGAPADRIQEDYLRILRYYRFYGRIAKEPDAHMQHVIDAITSNADGLTRISGERIWMELQKIAVGNFAGELLEKMLECKLGPYMGLPDDYAADNCVKVVERCRASLIDPLALQPMTVLAAGFTDVEKTFPFIARIRCSKKERELLVFVVQHRDEVMEATSVKVAQDLLADLVIDEKINLGLAMLRVSELLRYCGQAAQLTELEAWTLPPFPVKGGMIADKLDNKRMIKFVLKHLLELWKKSDFLLTADELIESVEAIQEKLRTKI</sequence>
<feature type="domain" description="tRNA nucleotidyltransferase/poly(A) polymerase RNA and SrmB- binding" evidence="11">
    <location>
        <begin position="218"/>
        <end position="261"/>
    </location>
</feature>
<comment type="cofactor">
    <cofactor evidence="1">
        <name>Mg(2+)</name>
        <dbReference type="ChEBI" id="CHEBI:18420"/>
    </cofactor>
</comment>
<dbReference type="InterPro" id="IPR050264">
    <property type="entry name" value="Bact_CCA-adding_enz_type3_sf"/>
</dbReference>
<dbReference type="EMBL" id="IACT01005458">
    <property type="protein sequence ID" value="LAC24613.1"/>
    <property type="molecule type" value="mRNA"/>
</dbReference>
<dbReference type="PANTHER" id="PTHR46173:SF1">
    <property type="entry name" value="CCA TRNA NUCLEOTIDYLTRANSFERASE 1, MITOCHONDRIAL"/>
    <property type="match status" value="1"/>
</dbReference>
<keyword evidence="8" id="KW-0460">Magnesium</keyword>
<dbReference type="Gene3D" id="1.10.3090.10">
    <property type="entry name" value="cca-adding enzyme, domain 2"/>
    <property type="match status" value="1"/>
</dbReference>
<protein>
    <submittedName>
        <fullName evidence="12">CCA tRNA nucleotidyltransferase 1</fullName>
    </submittedName>
</protein>
<dbReference type="GO" id="GO:0016779">
    <property type="term" value="F:nucleotidyltransferase activity"/>
    <property type="evidence" value="ECO:0007669"/>
    <property type="project" value="UniProtKB-KW"/>
</dbReference>
<dbReference type="PANTHER" id="PTHR46173">
    <property type="entry name" value="CCA TRNA NUCLEOTIDYLTRANSFERASE 1, MITOCHONDRIAL"/>
    <property type="match status" value="1"/>
</dbReference>
<keyword evidence="5" id="KW-0548">Nucleotidyltransferase</keyword>
<evidence type="ECO:0000256" key="4">
    <source>
        <dbReference type="ARBA" id="ARBA00022694"/>
    </source>
</evidence>
<evidence type="ECO:0000256" key="7">
    <source>
        <dbReference type="ARBA" id="ARBA00022741"/>
    </source>
</evidence>
<dbReference type="GO" id="GO:0000049">
    <property type="term" value="F:tRNA binding"/>
    <property type="evidence" value="ECO:0007669"/>
    <property type="project" value="TreeGrafter"/>
</dbReference>
<accession>A0A6A7G3C1</accession>
<dbReference type="Gene3D" id="3.30.460.10">
    <property type="entry name" value="Beta Polymerase, domain 2"/>
    <property type="match status" value="1"/>
</dbReference>
<dbReference type="Pfam" id="PF12627">
    <property type="entry name" value="PolyA_pol_RNAbd"/>
    <property type="match status" value="1"/>
</dbReference>
<dbReference type="Pfam" id="PF01743">
    <property type="entry name" value="PolyA_pol"/>
    <property type="match status" value="1"/>
</dbReference>
<dbReference type="GO" id="GO:0046872">
    <property type="term" value="F:metal ion binding"/>
    <property type="evidence" value="ECO:0007669"/>
    <property type="project" value="UniProtKB-KW"/>
</dbReference>
<evidence type="ECO:0000313" key="12">
    <source>
        <dbReference type="EMBL" id="LAC24613.1"/>
    </source>
</evidence>
<keyword evidence="9" id="KW-0694">RNA-binding</keyword>
<evidence type="ECO:0000256" key="8">
    <source>
        <dbReference type="ARBA" id="ARBA00022842"/>
    </source>
</evidence>
<dbReference type="GO" id="GO:0001680">
    <property type="term" value="P:tRNA 3'-terminal CCA addition"/>
    <property type="evidence" value="ECO:0007669"/>
    <property type="project" value="TreeGrafter"/>
</dbReference>
<feature type="domain" description="Poly A polymerase head" evidence="10">
    <location>
        <begin position="57"/>
        <end position="179"/>
    </location>
</feature>
<dbReference type="GO" id="GO:0005739">
    <property type="term" value="C:mitochondrion"/>
    <property type="evidence" value="ECO:0007669"/>
    <property type="project" value="TreeGrafter"/>
</dbReference>
<dbReference type="CDD" id="cd05398">
    <property type="entry name" value="NT_ClassII-CCAase"/>
    <property type="match status" value="1"/>
</dbReference>
<evidence type="ECO:0000256" key="6">
    <source>
        <dbReference type="ARBA" id="ARBA00022723"/>
    </source>
</evidence>
<evidence type="ECO:0000259" key="11">
    <source>
        <dbReference type="Pfam" id="PF12627"/>
    </source>
</evidence>
<dbReference type="InterPro" id="IPR043519">
    <property type="entry name" value="NT_sf"/>
</dbReference>
<evidence type="ECO:0000256" key="3">
    <source>
        <dbReference type="ARBA" id="ARBA00022679"/>
    </source>
</evidence>
<dbReference type="AlphaFoldDB" id="A0A6A7G3C1"/>
<evidence type="ECO:0000259" key="10">
    <source>
        <dbReference type="Pfam" id="PF01743"/>
    </source>
</evidence>
<reference evidence="12" key="1">
    <citation type="submission" date="2017-11" db="EMBL/GenBank/DDBJ databases">
        <title>The sensing device of the deep-sea amphipod.</title>
        <authorList>
            <person name="Kobayashi H."/>
            <person name="Nagahama T."/>
            <person name="Arai W."/>
            <person name="Sasagawa Y."/>
            <person name="Umeda M."/>
            <person name="Hayashi T."/>
            <person name="Nikaido I."/>
            <person name="Watanabe H."/>
            <person name="Oguri K."/>
            <person name="Kitazato H."/>
            <person name="Fujioka K."/>
            <person name="Kido Y."/>
            <person name="Takami H."/>
        </authorList>
    </citation>
    <scope>NUCLEOTIDE SEQUENCE</scope>
    <source>
        <tissue evidence="12">Whole body</tissue>
    </source>
</reference>
<keyword evidence="6" id="KW-0479">Metal-binding</keyword>
<dbReference type="InterPro" id="IPR032828">
    <property type="entry name" value="PolyA_RNA-bd"/>
</dbReference>
<dbReference type="GO" id="GO:1990180">
    <property type="term" value="P:mitochondrial tRNA 3'-end processing"/>
    <property type="evidence" value="ECO:0007669"/>
    <property type="project" value="TreeGrafter"/>
</dbReference>
<evidence type="ECO:0000256" key="9">
    <source>
        <dbReference type="RuleBase" id="RU003953"/>
    </source>
</evidence>
<proteinExistence type="evidence at transcript level"/>
<evidence type="ECO:0000256" key="5">
    <source>
        <dbReference type="ARBA" id="ARBA00022695"/>
    </source>
</evidence>
<evidence type="ECO:0000256" key="2">
    <source>
        <dbReference type="ARBA" id="ARBA00007265"/>
    </source>
</evidence>
<keyword evidence="7" id="KW-0547">Nucleotide-binding</keyword>
<comment type="similarity">
    <text evidence="2 9">Belongs to the tRNA nucleotidyltransferase/poly(A) polymerase family.</text>
</comment>
<evidence type="ECO:0000256" key="1">
    <source>
        <dbReference type="ARBA" id="ARBA00001946"/>
    </source>
</evidence>
<name>A0A6A7G3C1_9CRUS</name>
<keyword evidence="4" id="KW-0819">tRNA processing</keyword>
<dbReference type="SUPFAM" id="SSF81891">
    <property type="entry name" value="Poly A polymerase C-terminal region-like"/>
    <property type="match status" value="1"/>
</dbReference>
<organism evidence="12">
    <name type="scientific">Hirondellea gigas</name>
    <dbReference type="NCBI Taxonomy" id="1518452"/>
    <lineage>
        <taxon>Eukaryota</taxon>
        <taxon>Metazoa</taxon>
        <taxon>Ecdysozoa</taxon>
        <taxon>Arthropoda</taxon>
        <taxon>Crustacea</taxon>
        <taxon>Multicrustacea</taxon>
        <taxon>Malacostraca</taxon>
        <taxon>Eumalacostraca</taxon>
        <taxon>Peracarida</taxon>
        <taxon>Amphipoda</taxon>
        <taxon>Amphilochidea</taxon>
        <taxon>Lysianassida</taxon>
        <taxon>Lysianassidira</taxon>
        <taxon>Lysianassoidea</taxon>
        <taxon>Lysianassidae</taxon>
        <taxon>Hirondellea</taxon>
    </lineage>
</organism>
<dbReference type="SUPFAM" id="SSF81301">
    <property type="entry name" value="Nucleotidyltransferase"/>
    <property type="match status" value="1"/>
</dbReference>
<dbReference type="GO" id="GO:0000166">
    <property type="term" value="F:nucleotide binding"/>
    <property type="evidence" value="ECO:0007669"/>
    <property type="project" value="UniProtKB-KW"/>
</dbReference>
<dbReference type="InterPro" id="IPR002646">
    <property type="entry name" value="PolA_pol_head_dom"/>
</dbReference>